<comment type="caution">
    <text evidence="3">Lacks conserved residue(s) required for the propagation of feature annotation.</text>
</comment>
<dbReference type="Gene3D" id="3.40.50.1360">
    <property type="match status" value="1"/>
</dbReference>
<evidence type="ECO:0000256" key="1">
    <source>
        <dbReference type="ARBA" id="ARBA00001713"/>
    </source>
</evidence>
<dbReference type="EMBL" id="WTUW01000001">
    <property type="protein sequence ID" value="MZR29672.1"/>
    <property type="molecule type" value="Genomic_DNA"/>
</dbReference>
<dbReference type="UniPathway" id="UPA00115">
    <property type="reaction ID" value="UER00412"/>
</dbReference>
<dbReference type="GO" id="GO:0006014">
    <property type="term" value="P:D-ribose metabolic process"/>
    <property type="evidence" value="ECO:0007669"/>
    <property type="project" value="TreeGrafter"/>
</dbReference>
<dbReference type="InterPro" id="IPR037171">
    <property type="entry name" value="NagB/RpiA_transferase-like"/>
</dbReference>
<organism evidence="4 5">
    <name type="scientific">Sneathiella litorea</name>
    <dbReference type="NCBI Taxonomy" id="2606216"/>
    <lineage>
        <taxon>Bacteria</taxon>
        <taxon>Pseudomonadati</taxon>
        <taxon>Pseudomonadota</taxon>
        <taxon>Alphaproteobacteria</taxon>
        <taxon>Sneathiellales</taxon>
        <taxon>Sneathiellaceae</taxon>
        <taxon>Sneathiella</taxon>
    </lineage>
</organism>
<proteinExistence type="inferred from homology"/>
<dbReference type="CDD" id="cd01398">
    <property type="entry name" value="RPI_A"/>
    <property type="match status" value="1"/>
</dbReference>
<dbReference type="Pfam" id="PF06026">
    <property type="entry name" value="Rib_5-P_isom_A"/>
    <property type="match status" value="1"/>
</dbReference>
<dbReference type="PANTHER" id="PTHR11934:SF0">
    <property type="entry name" value="RIBOSE-5-PHOSPHATE ISOMERASE"/>
    <property type="match status" value="1"/>
</dbReference>
<feature type="binding site" evidence="3">
    <location>
        <begin position="83"/>
        <end position="86"/>
    </location>
    <ligand>
        <name>substrate</name>
    </ligand>
</feature>
<dbReference type="SUPFAM" id="SSF75445">
    <property type="entry name" value="D-ribose-5-phosphate isomerase (RpiA), lid domain"/>
    <property type="match status" value="1"/>
</dbReference>
<feature type="binding site" evidence="3">
    <location>
        <position position="123"/>
    </location>
    <ligand>
        <name>substrate</name>
    </ligand>
</feature>
<feature type="binding site" evidence="3">
    <location>
        <begin position="96"/>
        <end position="99"/>
    </location>
    <ligand>
        <name>substrate</name>
    </ligand>
</feature>
<dbReference type="RefSeq" id="WP_161314124.1">
    <property type="nucleotide sequence ID" value="NZ_WTUW01000001.1"/>
</dbReference>
<protein>
    <recommendedName>
        <fullName evidence="3">Ribose-5-phosphate isomerase A</fullName>
        <ecNumber evidence="3">5.3.1.6</ecNumber>
    </recommendedName>
    <alternativeName>
        <fullName evidence="3">Phosphoriboisomerase A</fullName>
        <shortName evidence="3">PRI</shortName>
    </alternativeName>
</protein>
<comment type="caution">
    <text evidence="4">The sequence shown here is derived from an EMBL/GenBank/DDBJ whole genome shotgun (WGS) entry which is preliminary data.</text>
</comment>
<dbReference type="FunFam" id="3.40.50.1360:FF:000001">
    <property type="entry name" value="Ribose-5-phosphate isomerase A"/>
    <property type="match status" value="1"/>
</dbReference>
<evidence type="ECO:0000256" key="2">
    <source>
        <dbReference type="ARBA" id="ARBA00023235"/>
    </source>
</evidence>
<dbReference type="AlphaFoldDB" id="A0A6L8W584"/>
<accession>A0A6L8W584</accession>
<comment type="catalytic activity">
    <reaction evidence="1 3">
        <text>aldehydo-D-ribose 5-phosphate = D-ribulose 5-phosphate</text>
        <dbReference type="Rhea" id="RHEA:14657"/>
        <dbReference type="ChEBI" id="CHEBI:58121"/>
        <dbReference type="ChEBI" id="CHEBI:58273"/>
        <dbReference type="EC" id="5.3.1.6"/>
    </reaction>
</comment>
<evidence type="ECO:0000313" key="4">
    <source>
        <dbReference type="EMBL" id="MZR29672.1"/>
    </source>
</evidence>
<keyword evidence="5" id="KW-1185">Reference proteome</keyword>
<dbReference type="NCBIfam" id="TIGR00021">
    <property type="entry name" value="rpiA"/>
    <property type="match status" value="1"/>
</dbReference>
<dbReference type="GO" id="GO:0009052">
    <property type="term" value="P:pentose-phosphate shunt, non-oxidative branch"/>
    <property type="evidence" value="ECO:0007669"/>
    <property type="project" value="UniProtKB-UniRule"/>
</dbReference>
<evidence type="ECO:0000313" key="5">
    <source>
        <dbReference type="Proteomes" id="UP000476030"/>
    </source>
</evidence>
<dbReference type="Proteomes" id="UP000476030">
    <property type="component" value="Unassembled WGS sequence"/>
</dbReference>
<feature type="active site" description="Proton acceptor" evidence="3">
    <location>
        <position position="105"/>
    </location>
</feature>
<gene>
    <name evidence="3 4" type="primary">rpiA</name>
    <name evidence="4" type="ORF">GQE98_03395</name>
</gene>
<comment type="pathway">
    <text evidence="3">Carbohydrate degradation; pentose phosphate pathway; D-ribose 5-phosphate from D-ribulose 5-phosphate (non-oxidative stage): step 1/1.</text>
</comment>
<dbReference type="PANTHER" id="PTHR11934">
    <property type="entry name" value="RIBOSE-5-PHOSPHATE ISOMERASE"/>
    <property type="match status" value="1"/>
</dbReference>
<dbReference type="InterPro" id="IPR004788">
    <property type="entry name" value="Ribose5P_isomerase_type_A"/>
</dbReference>
<dbReference type="Gene3D" id="3.30.70.260">
    <property type="match status" value="1"/>
</dbReference>
<comment type="subunit">
    <text evidence="3">Homodimer.</text>
</comment>
<dbReference type="EC" id="5.3.1.6" evidence="3"/>
<reference evidence="4 5" key="1">
    <citation type="submission" date="2019-12" db="EMBL/GenBank/DDBJ databases">
        <title>Snethiella sp. nov. sp. isolated from sea sand.</title>
        <authorList>
            <person name="Kim J."/>
            <person name="Jeong S.E."/>
            <person name="Jung H.S."/>
            <person name="Jeon C.O."/>
        </authorList>
    </citation>
    <scope>NUCLEOTIDE SEQUENCE [LARGE SCALE GENOMIC DNA]</scope>
    <source>
        <strain evidence="4 5">DP05</strain>
    </source>
</reference>
<dbReference type="HAMAP" id="MF_00170">
    <property type="entry name" value="Rib_5P_isom_A"/>
    <property type="match status" value="1"/>
</dbReference>
<dbReference type="GO" id="GO:0005829">
    <property type="term" value="C:cytosol"/>
    <property type="evidence" value="ECO:0007669"/>
    <property type="project" value="TreeGrafter"/>
</dbReference>
<comment type="function">
    <text evidence="3">Catalyzes the reversible conversion of ribose-5-phosphate to ribulose 5-phosphate.</text>
</comment>
<evidence type="ECO:0000256" key="3">
    <source>
        <dbReference type="HAMAP-Rule" id="MF_00170"/>
    </source>
</evidence>
<dbReference type="NCBIfam" id="NF001924">
    <property type="entry name" value="PRK00702.1"/>
    <property type="match status" value="1"/>
</dbReference>
<sequence>MTEDEQKQAAAEKAVEYIKDGMVVGLGTGSCAAKMVDLVGAMVAKGLKITGVPTSEATATQARNLGIPVVGLDEVNVIDLTIDGTDEVDPQGRLIKGGGGAHLREKIVASLSDRMIVIAEAKKKVSQLGAFKLPVEVVQFAAPALKPRLEALGSTPTLRLAKDGTSFTTDEGNYIYDCDFEKIDEPEDLALTLSTMPGVVEHGLFIGFADIVLIGTDAGVEVIEIADEPGG</sequence>
<dbReference type="GO" id="GO:0004751">
    <property type="term" value="F:ribose-5-phosphate isomerase activity"/>
    <property type="evidence" value="ECO:0007669"/>
    <property type="project" value="UniProtKB-UniRule"/>
</dbReference>
<name>A0A6L8W584_9PROT</name>
<comment type="similarity">
    <text evidence="3">Belongs to the ribose 5-phosphate isomerase family.</text>
</comment>
<dbReference type="PROSITE" id="PS51257">
    <property type="entry name" value="PROKAR_LIPOPROTEIN"/>
    <property type="match status" value="1"/>
</dbReference>
<dbReference type="InterPro" id="IPR020672">
    <property type="entry name" value="Ribose5P_isomerase_typA_subgr"/>
</dbReference>
<dbReference type="SUPFAM" id="SSF100950">
    <property type="entry name" value="NagB/RpiA/CoA transferase-like"/>
    <property type="match status" value="1"/>
</dbReference>
<keyword evidence="2 3" id="KW-0413">Isomerase</keyword>